<evidence type="ECO:0000313" key="3">
    <source>
        <dbReference type="EMBL" id="AWK72763.1"/>
    </source>
</evidence>
<reference evidence="3 4" key="1">
    <citation type="submission" date="2017-05" db="EMBL/GenBank/DDBJ databases">
        <title>Isolation of Rhodococcus sp. S2-17 biodegrading of BP-3.</title>
        <authorList>
            <person name="Lee Y."/>
            <person name="Kim K.H."/>
            <person name="Chun B.H."/>
            <person name="Jung H.S."/>
            <person name="Jeon C.O."/>
        </authorList>
    </citation>
    <scope>NUCLEOTIDE SEQUENCE [LARGE SCALE GENOMIC DNA]</scope>
    <source>
        <strain evidence="3 4">S2-17</strain>
    </source>
</reference>
<evidence type="ECO:0000256" key="1">
    <source>
        <dbReference type="ARBA" id="ARBA00008812"/>
    </source>
</evidence>
<dbReference type="RefSeq" id="WP_109330152.1">
    <property type="nucleotide sequence ID" value="NZ_CP021354.1"/>
</dbReference>
<dbReference type="PANTHER" id="PTHR34406">
    <property type="entry name" value="PROTEIN YCEI"/>
    <property type="match status" value="1"/>
</dbReference>
<dbReference type="KEGG" id="roz:CBI38_15565"/>
<proteinExistence type="inferred from homology"/>
<feature type="domain" description="Lipid/polyisoprenoid-binding YceI-like" evidence="2">
    <location>
        <begin position="17"/>
        <end position="172"/>
    </location>
</feature>
<accession>A0A2S2BVZ5</accession>
<dbReference type="InterPro" id="IPR036761">
    <property type="entry name" value="TTHA0802/YceI-like_sf"/>
</dbReference>
<evidence type="ECO:0000313" key="4">
    <source>
        <dbReference type="Proteomes" id="UP000245711"/>
    </source>
</evidence>
<name>A0A2S2BVZ5_9NOCA</name>
<keyword evidence="4" id="KW-1185">Reference proteome</keyword>
<dbReference type="Gene3D" id="2.40.128.110">
    <property type="entry name" value="Lipid/polyisoprenoid-binding, YceI-like"/>
    <property type="match status" value="1"/>
</dbReference>
<protein>
    <recommendedName>
        <fullName evidence="2">Lipid/polyisoprenoid-binding YceI-like domain-containing protein</fullName>
    </recommendedName>
</protein>
<dbReference type="InterPro" id="IPR007372">
    <property type="entry name" value="Lipid/polyisoprenoid-bd_YceI"/>
</dbReference>
<sequence>MTSPMESVPQLSTLAGSWTLDPSRTSITFHTKGLWIFGVTGSFHTVEGTATVGDDGGITGRLVVDATSLNTKNGKRDEHLRSADFFDVQKYPTIVFTAAGARPADPGHVHLDGDLTVHGQTRPLTVPAEVVATDDTATVSAELLLDRSNWGMTYTKKGSRLATRVVINAVFVKS</sequence>
<dbReference type="Pfam" id="PF04264">
    <property type="entry name" value="YceI"/>
    <property type="match status" value="1"/>
</dbReference>
<dbReference type="SMART" id="SM00867">
    <property type="entry name" value="YceI"/>
    <property type="match status" value="1"/>
</dbReference>
<organism evidence="3 4">
    <name type="scientific">Rhodococcus oxybenzonivorans</name>
    <dbReference type="NCBI Taxonomy" id="1990687"/>
    <lineage>
        <taxon>Bacteria</taxon>
        <taxon>Bacillati</taxon>
        <taxon>Actinomycetota</taxon>
        <taxon>Actinomycetes</taxon>
        <taxon>Mycobacteriales</taxon>
        <taxon>Nocardiaceae</taxon>
        <taxon>Rhodococcus</taxon>
    </lineage>
</organism>
<dbReference type="AlphaFoldDB" id="A0A2S2BVZ5"/>
<dbReference type="OrthoDB" id="9811006at2"/>
<dbReference type="SUPFAM" id="SSF101874">
    <property type="entry name" value="YceI-like"/>
    <property type="match status" value="1"/>
</dbReference>
<dbReference type="PANTHER" id="PTHR34406:SF1">
    <property type="entry name" value="PROTEIN YCEI"/>
    <property type="match status" value="1"/>
</dbReference>
<comment type="similarity">
    <text evidence="1">Belongs to the UPF0312 family.</text>
</comment>
<dbReference type="Proteomes" id="UP000245711">
    <property type="component" value="Chromosome"/>
</dbReference>
<dbReference type="EMBL" id="CP021354">
    <property type="protein sequence ID" value="AWK72763.1"/>
    <property type="molecule type" value="Genomic_DNA"/>
</dbReference>
<gene>
    <name evidence="3" type="ORF">CBI38_15565</name>
</gene>
<evidence type="ECO:0000259" key="2">
    <source>
        <dbReference type="SMART" id="SM00867"/>
    </source>
</evidence>